<proteinExistence type="predicted"/>
<dbReference type="Proteomes" id="UP000008311">
    <property type="component" value="Unassembled WGS sequence"/>
</dbReference>
<name>B9RWC9_RICCO</name>
<sequence>MFLLVTRCKEVCIKGFLVSSFWVSKLMMQEEKDQDGNKQKCVVRFGVSLA</sequence>
<accession>B9RWC9</accession>
<dbReference type="AlphaFoldDB" id="B9RWC9"/>
<keyword evidence="2" id="KW-1185">Reference proteome</keyword>
<dbReference type="EMBL" id="EQ973823">
    <property type="protein sequence ID" value="EEF44181.1"/>
    <property type="molecule type" value="Genomic_DNA"/>
</dbReference>
<protein>
    <submittedName>
        <fullName evidence="1">Uncharacterized protein</fullName>
    </submittedName>
</protein>
<evidence type="ECO:0000313" key="2">
    <source>
        <dbReference type="Proteomes" id="UP000008311"/>
    </source>
</evidence>
<evidence type="ECO:0000313" key="1">
    <source>
        <dbReference type="EMBL" id="EEF44181.1"/>
    </source>
</evidence>
<reference evidence="2" key="1">
    <citation type="journal article" date="2010" name="Nat. Biotechnol.">
        <title>Draft genome sequence of the oilseed species Ricinus communis.</title>
        <authorList>
            <person name="Chan A.P."/>
            <person name="Crabtree J."/>
            <person name="Zhao Q."/>
            <person name="Lorenzi H."/>
            <person name="Orvis J."/>
            <person name="Puiu D."/>
            <person name="Melake-Berhan A."/>
            <person name="Jones K.M."/>
            <person name="Redman J."/>
            <person name="Chen G."/>
            <person name="Cahoon E.B."/>
            <person name="Gedil M."/>
            <person name="Stanke M."/>
            <person name="Haas B.J."/>
            <person name="Wortman J.R."/>
            <person name="Fraser-Liggett C.M."/>
            <person name="Ravel J."/>
            <person name="Rabinowicz P.D."/>
        </authorList>
    </citation>
    <scope>NUCLEOTIDE SEQUENCE [LARGE SCALE GENOMIC DNA]</scope>
    <source>
        <strain evidence="2">cv. Hale</strain>
    </source>
</reference>
<dbReference type="InParanoid" id="B9RWC9"/>
<gene>
    <name evidence="1" type="ORF">RCOM_1018030</name>
</gene>
<organism evidence="1 2">
    <name type="scientific">Ricinus communis</name>
    <name type="common">Castor bean</name>
    <dbReference type="NCBI Taxonomy" id="3988"/>
    <lineage>
        <taxon>Eukaryota</taxon>
        <taxon>Viridiplantae</taxon>
        <taxon>Streptophyta</taxon>
        <taxon>Embryophyta</taxon>
        <taxon>Tracheophyta</taxon>
        <taxon>Spermatophyta</taxon>
        <taxon>Magnoliopsida</taxon>
        <taxon>eudicotyledons</taxon>
        <taxon>Gunneridae</taxon>
        <taxon>Pentapetalae</taxon>
        <taxon>rosids</taxon>
        <taxon>fabids</taxon>
        <taxon>Malpighiales</taxon>
        <taxon>Euphorbiaceae</taxon>
        <taxon>Acalyphoideae</taxon>
        <taxon>Acalypheae</taxon>
        <taxon>Ricinus</taxon>
    </lineage>
</organism>